<evidence type="ECO:0000256" key="1">
    <source>
        <dbReference type="ARBA" id="ARBA00010337"/>
    </source>
</evidence>
<dbReference type="Pfam" id="PF17681">
    <property type="entry name" value="GCP_N_terminal"/>
    <property type="match status" value="1"/>
</dbReference>
<evidence type="ECO:0000259" key="8">
    <source>
        <dbReference type="Pfam" id="PF14609"/>
    </source>
</evidence>
<protein>
    <recommendedName>
        <fullName evidence="5">Spindle pole body component</fullName>
    </recommendedName>
</protein>
<dbReference type="Proteomes" id="UP001408356">
    <property type="component" value="Unassembled WGS sequence"/>
</dbReference>
<dbReference type="EMBL" id="JARVKF010000001">
    <property type="protein sequence ID" value="KAK9426496.1"/>
    <property type="molecule type" value="Genomic_DNA"/>
</dbReference>
<dbReference type="InterPro" id="IPR059169">
    <property type="entry name" value="GCP5_N_ext"/>
</dbReference>
<dbReference type="InterPro" id="IPR007259">
    <property type="entry name" value="GCP"/>
</dbReference>
<reference evidence="10 11" key="1">
    <citation type="journal article" date="2024" name="J. Plant Pathol.">
        <title>Sequence and assembly of the genome of Seiridium unicorne, isolate CBS 538.82, causal agent of cypress canker disease.</title>
        <authorList>
            <person name="Scali E."/>
            <person name="Rocca G.D."/>
            <person name="Danti R."/>
            <person name="Garbelotto M."/>
            <person name="Barberini S."/>
            <person name="Baroncelli R."/>
            <person name="Emiliani G."/>
        </authorList>
    </citation>
    <scope>NUCLEOTIDE SEQUENCE [LARGE SCALE GENOMIC DNA]</scope>
    <source>
        <strain evidence="10 11">BM-138-508</strain>
    </source>
</reference>
<evidence type="ECO:0000256" key="6">
    <source>
        <dbReference type="SAM" id="Coils"/>
    </source>
</evidence>
<organism evidence="10 11">
    <name type="scientific">Seiridium unicorne</name>
    <dbReference type="NCBI Taxonomy" id="138068"/>
    <lineage>
        <taxon>Eukaryota</taxon>
        <taxon>Fungi</taxon>
        <taxon>Dikarya</taxon>
        <taxon>Ascomycota</taxon>
        <taxon>Pezizomycotina</taxon>
        <taxon>Sordariomycetes</taxon>
        <taxon>Xylariomycetidae</taxon>
        <taxon>Amphisphaeriales</taxon>
        <taxon>Sporocadaceae</taxon>
        <taxon>Seiridium</taxon>
    </lineage>
</organism>
<feature type="domain" description="Gamma tubulin complex component C-terminal" evidence="7">
    <location>
        <begin position="543"/>
        <end position="857"/>
    </location>
</feature>
<keyword evidence="6" id="KW-0175">Coiled coil</keyword>
<evidence type="ECO:0000259" key="7">
    <source>
        <dbReference type="Pfam" id="PF04130"/>
    </source>
</evidence>
<dbReference type="InterPro" id="IPR041470">
    <property type="entry name" value="GCP_N"/>
</dbReference>
<name>A0ABR2VI89_9PEZI</name>
<dbReference type="PANTHER" id="PTHR19302">
    <property type="entry name" value="GAMMA TUBULIN COMPLEX PROTEIN"/>
    <property type="match status" value="1"/>
</dbReference>
<dbReference type="InterPro" id="IPR042241">
    <property type="entry name" value="GCP_C_sf"/>
</dbReference>
<evidence type="ECO:0000256" key="3">
    <source>
        <dbReference type="ARBA" id="ARBA00022701"/>
    </source>
</evidence>
<accession>A0ABR2VI89</accession>
<keyword evidence="11" id="KW-1185">Reference proteome</keyword>
<dbReference type="PANTHER" id="PTHR19302:SF33">
    <property type="entry name" value="GAMMA-TUBULIN COMPLEX COMPONENT 5"/>
    <property type="match status" value="1"/>
</dbReference>
<feature type="coiled-coil region" evidence="6">
    <location>
        <begin position="298"/>
        <end position="325"/>
    </location>
</feature>
<proteinExistence type="inferred from homology"/>
<dbReference type="Pfam" id="PF14609">
    <property type="entry name" value="GCP5-Mod21_N"/>
    <property type="match status" value="1"/>
</dbReference>
<gene>
    <name evidence="10" type="ORF">SUNI508_00023</name>
</gene>
<dbReference type="CDD" id="cd22572">
    <property type="entry name" value="GCP5_NTD"/>
    <property type="match status" value="1"/>
</dbReference>
<comment type="similarity">
    <text evidence="1 5">Belongs to the TUBGCP family.</text>
</comment>
<evidence type="ECO:0000256" key="4">
    <source>
        <dbReference type="ARBA" id="ARBA00023212"/>
    </source>
</evidence>
<evidence type="ECO:0000256" key="2">
    <source>
        <dbReference type="ARBA" id="ARBA00022490"/>
    </source>
</evidence>
<evidence type="ECO:0000313" key="10">
    <source>
        <dbReference type="EMBL" id="KAK9426496.1"/>
    </source>
</evidence>
<evidence type="ECO:0000259" key="9">
    <source>
        <dbReference type="Pfam" id="PF17681"/>
    </source>
</evidence>
<sequence>MALAARLSALTDELIEVIVAQPNPARLGALRDTSLQNLRHHNFLRTNQFDVEDQLNGLEERFRVLNRDRLADALRENLDILSNVSNKFTPEVLHFLLELADQPVSKSRLEDLGILRQPAEDPSLPLKWEEVAEEDDWAADRDLWKQVDFRGDSSEDDFIDNHSDVSDRSEGTSLSSIEAQYRRRPTDLVVTPQDTNTLEIVRESQAWRLTPEEISEPDAKTTISELQAVREVLFMLRGLRNDLFNADCRSSTRYKLQHVSWKSFQALLSQWGEFGRNIEVSRRFAQKDQQTPLLQVFRSTVEKQLRTLDRRLAAIEADLVDLKKDTVVSLMRVAEDLRPRLQTLCSLSQVIRKLEKENYPHPFRYLELLFELITIAQLGGDGSLYESLGTLFFECFQVYLRPIRQWMQDGVLSANDKTFFVTELQSHLPLSQVWAGQFALRRSPDGVLHAPSFLQPAVEKIFTTGKSVVVLKHIGKYETHETLENNIAEPLLDFESLVTFGVGNFAPFSEVFDSGFEGWMQSKHHSASAKLRRVLFDSCGLQSVLSDLYHFYLMVDGSRLDDFARSLFNNLDLLNDNWHDRFLLTQSFQDAFGAVTNAHRIVVSAAGCLHQDTVVIRKSVRDCLPAVSLNYRMSWPIRIIISDESMTHYQAVFTLLLQTHRAVDMLQKQRFLTKGLFDLTSGQAVYYGLRSRLLWFFGCLKSYLSNIVIAPLIAQFQEELDRSPDVDSMASIHSAFAKHIRDASCLSSKLGPIRESMLGIMDLAILLEDAHRAEVERQTSETQELSRLSVPVPARPQNKRAEKYIHITEEEDNSFLGEQDSGNNEPSDMPYDRLLFGFRAQFDRQLRFICGGLRGAARASKEAAASKWDVLAEMLEIGVNQNEW</sequence>
<comment type="subcellular location">
    <subcellularLocation>
        <location evidence="5">Cytoplasm</location>
        <location evidence="5">Cytoskeleton</location>
        <location evidence="5">Microtubule organizing center</location>
    </subcellularLocation>
</comment>
<keyword evidence="4 5" id="KW-0206">Cytoskeleton</keyword>
<dbReference type="InterPro" id="IPR032797">
    <property type="entry name" value="Mod21_N"/>
</dbReference>
<keyword evidence="3 5" id="KW-0493">Microtubule</keyword>
<keyword evidence="2 5" id="KW-0963">Cytoplasm</keyword>
<evidence type="ECO:0000256" key="5">
    <source>
        <dbReference type="RuleBase" id="RU363050"/>
    </source>
</evidence>
<dbReference type="InterPro" id="IPR040457">
    <property type="entry name" value="GCP_C"/>
</dbReference>
<feature type="domain" description="Gamma tubulin complex component protein N-terminal" evidence="9">
    <location>
        <begin position="229"/>
        <end position="537"/>
    </location>
</feature>
<dbReference type="Gene3D" id="1.20.120.1900">
    <property type="entry name" value="Gamma-tubulin complex, C-terminal domain"/>
    <property type="match status" value="1"/>
</dbReference>
<evidence type="ECO:0000313" key="11">
    <source>
        <dbReference type="Proteomes" id="UP001408356"/>
    </source>
</evidence>
<feature type="domain" description="Gamma-Tubulin ring complex non-core subunit mod21 N-terminal" evidence="8">
    <location>
        <begin position="64"/>
        <end position="156"/>
    </location>
</feature>
<comment type="caution">
    <text evidence="10">The sequence shown here is derived from an EMBL/GenBank/DDBJ whole genome shotgun (WGS) entry which is preliminary data.</text>
</comment>
<dbReference type="Pfam" id="PF04130">
    <property type="entry name" value="GCP_C_terminal"/>
    <property type="match status" value="1"/>
</dbReference>